<dbReference type="EMBL" id="UYWY01022489">
    <property type="protein sequence ID" value="VDM46175.1"/>
    <property type="molecule type" value="Genomic_DNA"/>
</dbReference>
<reference evidence="3" key="1">
    <citation type="submission" date="2016-06" db="UniProtKB">
        <authorList>
            <consortium name="WormBaseParasite"/>
        </authorList>
    </citation>
    <scope>IDENTIFICATION</scope>
</reference>
<dbReference type="AlphaFoldDB" id="A0A183V284"/>
<keyword evidence="2" id="KW-1185">Reference proteome</keyword>
<gene>
    <name evidence="1" type="ORF">TCNE_LOCUS14854</name>
</gene>
<evidence type="ECO:0000313" key="2">
    <source>
        <dbReference type="Proteomes" id="UP000050794"/>
    </source>
</evidence>
<dbReference type="WBParaSite" id="TCNE_0001485401-mRNA-1">
    <property type="protein sequence ID" value="TCNE_0001485401-mRNA-1"/>
    <property type="gene ID" value="TCNE_0001485401"/>
</dbReference>
<sequence>MLFCCDLQKDFFEGGYAAYGTGAYRGVNAYGHAFPSGPYRSEASLDVISSSSALNCHVFDEACRWSNTNEDELDWKVRASAPEAESFIATLGSLSLPDTSAAVLSSSRSNGWEAGQLISDQISCMTSPLQLTATVWRSLSASPYEQPNLQVCSRNVHNDLPVSTCNLFPIQNGIPVTVSIPLPKDPMAPTQIVLLGDNFVGPNGGAIFMQDLFVDGRIEQDCSLAALDNPQLGEHAPAVLPSKPLDPLRLDTLSASSLSAMSAPNRSPTRFSAPSGVSSPDTLFETCITLSCNPVEAECKWRSGRNGWLKASAERTSNPLTGVNVPPAGMNGFLVAPFMNDRVVSYQMISTPVNVPLSAGTIYFCFYEYFATDGMRLALCIDKSSSNCFYSRSDINIGERIEVSIVAENRGANRGDIGFVPVRLARNPSGTDVRKRPQPLTGFLPCEIAQDVQHETQFWYVEDPNWLHC</sequence>
<accession>A0A183V284</accession>
<evidence type="ECO:0000313" key="3">
    <source>
        <dbReference type="WBParaSite" id="TCNE_0001485401-mRNA-1"/>
    </source>
</evidence>
<proteinExistence type="predicted"/>
<reference evidence="1 2" key="2">
    <citation type="submission" date="2018-11" db="EMBL/GenBank/DDBJ databases">
        <authorList>
            <consortium name="Pathogen Informatics"/>
        </authorList>
    </citation>
    <scope>NUCLEOTIDE SEQUENCE [LARGE SCALE GENOMIC DNA]</scope>
</reference>
<dbReference type="Proteomes" id="UP000050794">
    <property type="component" value="Unassembled WGS sequence"/>
</dbReference>
<organism evidence="2 3">
    <name type="scientific">Toxocara canis</name>
    <name type="common">Canine roundworm</name>
    <dbReference type="NCBI Taxonomy" id="6265"/>
    <lineage>
        <taxon>Eukaryota</taxon>
        <taxon>Metazoa</taxon>
        <taxon>Ecdysozoa</taxon>
        <taxon>Nematoda</taxon>
        <taxon>Chromadorea</taxon>
        <taxon>Rhabditida</taxon>
        <taxon>Spirurina</taxon>
        <taxon>Ascaridomorpha</taxon>
        <taxon>Ascaridoidea</taxon>
        <taxon>Toxocaridae</taxon>
        <taxon>Toxocara</taxon>
    </lineage>
</organism>
<name>A0A183V284_TOXCA</name>
<evidence type="ECO:0000313" key="1">
    <source>
        <dbReference type="EMBL" id="VDM46175.1"/>
    </source>
</evidence>
<protein>
    <submittedName>
        <fullName evidence="3">MAM domain-containing protein</fullName>
    </submittedName>
</protein>